<dbReference type="SUPFAM" id="SSF51569">
    <property type="entry name" value="Aldolase"/>
    <property type="match status" value="1"/>
</dbReference>
<dbReference type="EMBL" id="JACOPF010000006">
    <property type="protein sequence ID" value="MBC5690568.1"/>
    <property type="molecule type" value="Genomic_DNA"/>
</dbReference>
<dbReference type="InterPro" id="IPR050456">
    <property type="entry name" value="DeoC/FbaB_aldolase"/>
</dbReference>
<keyword evidence="2" id="KW-1185">Reference proteome</keyword>
<gene>
    <name evidence="1" type="ORF">H8S37_16775</name>
</gene>
<reference evidence="1" key="1">
    <citation type="submission" date="2020-08" db="EMBL/GenBank/DDBJ databases">
        <title>Genome public.</title>
        <authorList>
            <person name="Liu C."/>
            <person name="Sun Q."/>
        </authorList>
    </citation>
    <scope>NUCLEOTIDE SEQUENCE</scope>
    <source>
        <strain evidence="1">NSJ-55</strain>
    </source>
</reference>
<evidence type="ECO:0000313" key="1">
    <source>
        <dbReference type="EMBL" id="MBC5690568.1"/>
    </source>
</evidence>
<dbReference type="Proteomes" id="UP000652477">
    <property type="component" value="Unassembled WGS sequence"/>
</dbReference>
<dbReference type="AlphaFoldDB" id="A0A923LKK7"/>
<proteinExistence type="predicted"/>
<sequence>MKNRYYKFFREDGKALILAFDHAASGDAWVNPATVIEGARQGGMDGILTTYGVISNFRKEIGKMGTMLRMEVLGSGLTPYNPIIGQGMSTPYTVDDCLRLGVDGIMTMGIIGNDYDTRNLIYIAKLIAECNKYGLITAAEMLPNGFSSDPEDRSVRAMNIACRVGAEIGVDIVKTAFVEPVNEFKKIIENCYSDVLALGGAKVDDDRAVLQSAKEAMDAGCKGLIIGRNVWGHTNISGMARALNKIVHENAAVDEALKEI</sequence>
<dbReference type="InterPro" id="IPR041720">
    <property type="entry name" value="FbaB-like"/>
</dbReference>
<dbReference type="PANTHER" id="PTHR47916:SF1">
    <property type="entry name" value="3-HYDROXY-5-PHOSPHONOOXYPENTANE-2,4-DIONE THIOLASE"/>
    <property type="match status" value="1"/>
</dbReference>
<dbReference type="GO" id="GO:0004332">
    <property type="term" value="F:fructose-bisphosphate aldolase activity"/>
    <property type="evidence" value="ECO:0007669"/>
    <property type="project" value="InterPro"/>
</dbReference>
<organism evidence="1 2">
    <name type="scientific">Mediterraneibacter hominis</name>
    <dbReference type="NCBI Taxonomy" id="2763054"/>
    <lineage>
        <taxon>Bacteria</taxon>
        <taxon>Bacillati</taxon>
        <taxon>Bacillota</taxon>
        <taxon>Clostridia</taxon>
        <taxon>Lachnospirales</taxon>
        <taxon>Lachnospiraceae</taxon>
        <taxon>Mediterraneibacter</taxon>
    </lineage>
</organism>
<comment type="caution">
    <text evidence="1">The sequence shown here is derived from an EMBL/GenBank/DDBJ whole genome shotgun (WGS) entry which is preliminary data.</text>
</comment>
<dbReference type="PANTHER" id="PTHR47916">
    <property type="entry name" value="FRUCTOSE-BISPHOSPHATE ALDOLASE CLASS 1"/>
    <property type="match status" value="1"/>
</dbReference>
<dbReference type="Pfam" id="PF01791">
    <property type="entry name" value="DeoC"/>
    <property type="match status" value="1"/>
</dbReference>
<dbReference type="InterPro" id="IPR013785">
    <property type="entry name" value="Aldolase_TIM"/>
</dbReference>
<dbReference type="Gene3D" id="3.20.20.70">
    <property type="entry name" value="Aldolase class I"/>
    <property type="match status" value="1"/>
</dbReference>
<protein>
    <submittedName>
        <fullName evidence="1">Aldolase</fullName>
    </submittedName>
</protein>
<accession>A0A923LKK7</accession>
<dbReference type="RefSeq" id="WP_186877221.1">
    <property type="nucleotide sequence ID" value="NZ_JACOPF010000006.1"/>
</dbReference>
<dbReference type="SMART" id="SM01133">
    <property type="entry name" value="DeoC"/>
    <property type="match status" value="1"/>
</dbReference>
<dbReference type="InterPro" id="IPR002915">
    <property type="entry name" value="DeoC/FbaB/LacD_aldolase"/>
</dbReference>
<evidence type="ECO:0000313" key="2">
    <source>
        <dbReference type="Proteomes" id="UP000652477"/>
    </source>
</evidence>
<name>A0A923LKK7_9FIRM</name>
<dbReference type="PIRSF" id="PIRSF038992">
    <property type="entry name" value="Aldolase_Ia"/>
    <property type="match status" value="1"/>
</dbReference>